<keyword evidence="7" id="KW-1185">Reference proteome</keyword>
<feature type="compositionally biased region" description="Pro residues" evidence="5">
    <location>
        <begin position="1"/>
        <end position="12"/>
    </location>
</feature>
<evidence type="ECO:0000256" key="2">
    <source>
        <dbReference type="ARBA" id="ARBA00007658"/>
    </source>
</evidence>
<feature type="compositionally biased region" description="Low complexity" evidence="5">
    <location>
        <begin position="13"/>
        <end position="30"/>
    </location>
</feature>
<keyword evidence="4" id="KW-0325">Glycoprotein</keyword>
<comment type="similarity">
    <text evidence="2">Belongs to the glycosyl hydrolase 47 family.</text>
</comment>
<dbReference type="Proteomes" id="UP000657385">
    <property type="component" value="Unassembled WGS sequence"/>
</dbReference>
<dbReference type="InterPro" id="IPR006311">
    <property type="entry name" value="TAT_signal"/>
</dbReference>
<dbReference type="InterPro" id="IPR044674">
    <property type="entry name" value="EDEM1/2/3"/>
</dbReference>
<dbReference type="SUPFAM" id="SSF48225">
    <property type="entry name" value="Seven-hairpin glycosidases"/>
    <property type="match status" value="1"/>
</dbReference>
<dbReference type="GO" id="GO:0016020">
    <property type="term" value="C:membrane"/>
    <property type="evidence" value="ECO:0007669"/>
    <property type="project" value="InterPro"/>
</dbReference>
<feature type="region of interest" description="Disordered" evidence="5">
    <location>
        <begin position="1"/>
        <end position="40"/>
    </location>
</feature>
<dbReference type="GO" id="GO:0004571">
    <property type="term" value="F:mannosyl-oligosaccharide 1,2-alpha-mannosidase activity"/>
    <property type="evidence" value="ECO:0007669"/>
    <property type="project" value="InterPro"/>
</dbReference>
<dbReference type="InterPro" id="IPR012341">
    <property type="entry name" value="6hp_glycosidase-like_sf"/>
</dbReference>
<comment type="subcellular location">
    <subcellularLocation>
        <location evidence="1">Endoplasmic reticulum</location>
    </subcellularLocation>
</comment>
<organism evidence="6 7">
    <name type="scientific">Streptacidiphilus fuscans</name>
    <dbReference type="NCBI Taxonomy" id="2789292"/>
    <lineage>
        <taxon>Bacteria</taxon>
        <taxon>Bacillati</taxon>
        <taxon>Actinomycetota</taxon>
        <taxon>Actinomycetes</taxon>
        <taxon>Kitasatosporales</taxon>
        <taxon>Streptomycetaceae</taxon>
        <taxon>Streptacidiphilus</taxon>
    </lineage>
</organism>
<evidence type="ECO:0000256" key="5">
    <source>
        <dbReference type="SAM" id="MobiDB-lite"/>
    </source>
</evidence>
<evidence type="ECO:0000256" key="3">
    <source>
        <dbReference type="ARBA" id="ARBA00022824"/>
    </source>
</evidence>
<evidence type="ECO:0000313" key="7">
    <source>
        <dbReference type="Proteomes" id="UP000657385"/>
    </source>
</evidence>
<evidence type="ECO:0000313" key="6">
    <source>
        <dbReference type="EMBL" id="MBF9069788.1"/>
    </source>
</evidence>
<comment type="caution">
    <text evidence="6">The sequence shown here is derived from an EMBL/GenBank/DDBJ whole genome shotgun (WGS) entry which is preliminary data.</text>
</comment>
<keyword evidence="3" id="KW-0256">Endoplasmic reticulum</keyword>
<proteinExistence type="inferred from homology"/>
<protein>
    <submittedName>
        <fullName evidence="6">Glycoside hydrolase family 47 protein</fullName>
    </submittedName>
</protein>
<dbReference type="PROSITE" id="PS51318">
    <property type="entry name" value="TAT"/>
    <property type="match status" value="1"/>
</dbReference>
<sequence>MTVTPVPLPLPLTSPDSSASSASPADPASPKSRGRGLRPSRRTVLAAGVGGTATALVLGAAAPAEPSVSADAISAAAVREEYLHGWRGYQDVAWGHDEARPISRTTHDFFAPGHTFGLSIVEALDTLFLMGEDAEVIRCCDWIEQHFDPVQNADVQIFEVVIRLVGGLLAGYQATQRPALLARARELADRLLPAFTASPTGMPYTHVNLRTGAVRGKVAALAEIGSNAMEFGLLSRLTGDARYYDASLRAYRAVISRRSALDLLGTSIDVETGRWADCTSVAPNAPVDSFYEYLCNGGALLRDAQLSSWYQTLTAAILRHQAVRAGGRLWFRSVDFRTGRPNGPTTQLELGAFYAGLLGKGGAVREGSAYFDSWTAVLERHPVLPESIDYTTLAPLDRSGQLRPEYANSAFDLWRITGDEHYKECAFRWFLAMRDRQRVPGGYTNLRDVTAPAGSARSYDDLTPGYWFAENLKYLWLMFSGTPRFDYRVGMLSTEGKALAGLRPQWL</sequence>
<dbReference type="EMBL" id="JADPRT010000006">
    <property type="protein sequence ID" value="MBF9069788.1"/>
    <property type="molecule type" value="Genomic_DNA"/>
</dbReference>
<dbReference type="PANTHER" id="PTHR45679">
    <property type="entry name" value="ER DEGRADATION-ENHANCING ALPHA-MANNOSIDASE-LIKE PROTEIN 2"/>
    <property type="match status" value="1"/>
</dbReference>
<evidence type="ECO:0000256" key="4">
    <source>
        <dbReference type="ARBA" id="ARBA00023180"/>
    </source>
</evidence>
<reference evidence="6" key="1">
    <citation type="submission" date="2020-11" db="EMBL/GenBank/DDBJ databases">
        <title>Isolation and identification of active actinomycetes.</title>
        <authorList>
            <person name="Yu B."/>
        </authorList>
    </citation>
    <scope>NUCLEOTIDE SEQUENCE</scope>
    <source>
        <strain evidence="6">NEAU-YB345</strain>
    </source>
</reference>
<dbReference type="AlphaFoldDB" id="A0A931B8J6"/>
<dbReference type="Pfam" id="PF01532">
    <property type="entry name" value="Glyco_hydro_47"/>
    <property type="match status" value="1"/>
</dbReference>
<name>A0A931B8J6_9ACTN</name>
<dbReference type="GO" id="GO:0005509">
    <property type="term" value="F:calcium ion binding"/>
    <property type="evidence" value="ECO:0007669"/>
    <property type="project" value="InterPro"/>
</dbReference>
<dbReference type="PRINTS" id="PR00747">
    <property type="entry name" value="GLYHDRLASE47"/>
</dbReference>
<dbReference type="InterPro" id="IPR001382">
    <property type="entry name" value="Glyco_hydro_47"/>
</dbReference>
<dbReference type="Gene3D" id="1.50.10.10">
    <property type="match status" value="1"/>
</dbReference>
<dbReference type="PANTHER" id="PTHR45679:SF5">
    <property type="entry name" value="ER DEGRADATION-ENHANCING ALPHA-MANNOSIDASE-LIKE PROTEIN 1"/>
    <property type="match status" value="1"/>
</dbReference>
<accession>A0A931B8J6</accession>
<dbReference type="GO" id="GO:0005975">
    <property type="term" value="P:carbohydrate metabolic process"/>
    <property type="evidence" value="ECO:0007669"/>
    <property type="project" value="InterPro"/>
</dbReference>
<dbReference type="GO" id="GO:1904380">
    <property type="term" value="P:endoplasmic reticulum mannose trimming"/>
    <property type="evidence" value="ECO:0007669"/>
    <property type="project" value="InterPro"/>
</dbReference>
<gene>
    <name evidence="6" type="ORF">I2501_17335</name>
</gene>
<dbReference type="InterPro" id="IPR036026">
    <property type="entry name" value="Seven-hairpin_glycosidases"/>
</dbReference>
<evidence type="ECO:0000256" key="1">
    <source>
        <dbReference type="ARBA" id="ARBA00004240"/>
    </source>
</evidence>
<keyword evidence="6" id="KW-0378">Hydrolase</keyword>